<comment type="catalytic activity">
    <reaction evidence="6">
        <text>a 6-O-methyl-2'-deoxyguanosine in DNA + L-cysteinyl-[protein] = S-methyl-L-cysteinyl-[protein] + a 2'-deoxyguanosine in DNA</text>
        <dbReference type="Rhea" id="RHEA:24000"/>
        <dbReference type="Rhea" id="RHEA-COMP:10131"/>
        <dbReference type="Rhea" id="RHEA-COMP:10132"/>
        <dbReference type="Rhea" id="RHEA-COMP:11367"/>
        <dbReference type="Rhea" id="RHEA-COMP:11368"/>
        <dbReference type="ChEBI" id="CHEBI:29950"/>
        <dbReference type="ChEBI" id="CHEBI:82612"/>
        <dbReference type="ChEBI" id="CHEBI:85445"/>
        <dbReference type="ChEBI" id="CHEBI:85448"/>
        <dbReference type="EC" id="2.1.1.63"/>
    </reaction>
</comment>
<organism evidence="8 9">
    <name type="scientific">Dendrosporobacter quercicolus</name>
    <dbReference type="NCBI Taxonomy" id="146817"/>
    <lineage>
        <taxon>Bacteria</taxon>
        <taxon>Bacillati</taxon>
        <taxon>Bacillota</taxon>
        <taxon>Negativicutes</taxon>
        <taxon>Selenomonadales</taxon>
        <taxon>Sporomusaceae</taxon>
        <taxon>Dendrosporobacter</taxon>
    </lineage>
</organism>
<dbReference type="GO" id="GO:0003908">
    <property type="term" value="F:methylated-DNA-[protein]-cysteine S-methyltransferase activity"/>
    <property type="evidence" value="ECO:0007669"/>
    <property type="project" value="UniProtKB-EC"/>
</dbReference>
<evidence type="ECO:0000256" key="4">
    <source>
        <dbReference type="ARBA" id="ARBA00022763"/>
    </source>
</evidence>
<dbReference type="InterPro" id="IPR014048">
    <property type="entry name" value="MethylDNA_cys_MeTrfase_DNA-bd"/>
</dbReference>
<keyword evidence="3 8" id="KW-0808">Transferase</keyword>
<evidence type="ECO:0000256" key="2">
    <source>
        <dbReference type="ARBA" id="ARBA00022603"/>
    </source>
</evidence>
<reference evidence="8 9" key="1">
    <citation type="submission" date="2016-10" db="EMBL/GenBank/DDBJ databases">
        <authorList>
            <person name="de Groot N.N."/>
        </authorList>
    </citation>
    <scope>NUCLEOTIDE SEQUENCE [LARGE SCALE GENOMIC DNA]</scope>
    <source>
        <strain evidence="8 9">DSM 1736</strain>
    </source>
</reference>
<evidence type="ECO:0000256" key="5">
    <source>
        <dbReference type="ARBA" id="ARBA00023204"/>
    </source>
</evidence>
<dbReference type="InterPro" id="IPR052520">
    <property type="entry name" value="ATL_DNA_repair"/>
</dbReference>
<feature type="domain" description="Methylated-DNA-[protein]-cysteine S-methyltransferase DNA binding" evidence="7">
    <location>
        <begin position="2"/>
        <end position="84"/>
    </location>
</feature>
<dbReference type="Pfam" id="PF01035">
    <property type="entry name" value="DNA_binding_1"/>
    <property type="match status" value="1"/>
</dbReference>
<evidence type="ECO:0000313" key="9">
    <source>
        <dbReference type="Proteomes" id="UP000214880"/>
    </source>
</evidence>
<dbReference type="RefSeq" id="WP_092073916.1">
    <property type="nucleotide sequence ID" value="NZ_FNHB01000006.1"/>
</dbReference>
<dbReference type="PROSITE" id="PS00374">
    <property type="entry name" value="MGMT"/>
    <property type="match status" value="1"/>
</dbReference>
<dbReference type="SUPFAM" id="SSF46767">
    <property type="entry name" value="Methylated DNA-protein cysteine methyltransferase, C-terminal domain"/>
    <property type="match status" value="1"/>
</dbReference>
<proteinExistence type="predicted"/>
<dbReference type="AlphaFoldDB" id="A0A1G9VDZ1"/>
<accession>A0A1G9VDZ1</accession>
<dbReference type="InterPro" id="IPR001497">
    <property type="entry name" value="MethylDNA_cys_MeTrfase_AS"/>
</dbReference>
<dbReference type="GO" id="GO:0006281">
    <property type="term" value="P:DNA repair"/>
    <property type="evidence" value="ECO:0007669"/>
    <property type="project" value="UniProtKB-KW"/>
</dbReference>
<dbReference type="PANTHER" id="PTHR42942">
    <property type="entry name" value="6-O-METHYLGUANINE DNA METHYLTRANSFERASE"/>
    <property type="match status" value="1"/>
</dbReference>
<dbReference type="InterPro" id="IPR036217">
    <property type="entry name" value="MethylDNA_cys_MeTrfase_DNAb"/>
</dbReference>
<dbReference type="OrthoDB" id="9789813at2"/>
<evidence type="ECO:0000313" key="8">
    <source>
        <dbReference type="EMBL" id="SDM70085.1"/>
    </source>
</evidence>
<dbReference type="PANTHER" id="PTHR42942:SF1">
    <property type="entry name" value="ALKYLTRANSFERASE-LIKE PROTEIN 1"/>
    <property type="match status" value="1"/>
</dbReference>
<name>A0A1G9VDZ1_9FIRM</name>
<evidence type="ECO:0000256" key="1">
    <source>
        <dbReference type="ARBA" id="ARBA00001286"/>
    </source>
</evidence>
<dbReference type="Proteomes" id="UP000214880">
    <property type="component" value="Unassembled WGS sequence"/>
</dbReference>
<evidence type="ECO:0000256" key="6">
    <source>
        <dbReference type="ARBA" id="ARBA00049348"/>
    </source>
</evidence>
<keyword evidence="4" id="KW-0227">DNA damage</keyword>
<evidence type="ECO:0000256" key="3">
    <source>
        <dbReference type="ARBA" id="ARBA00022679"/>
    </source>
</evidence>
<evidence type="ECO:0000259" key="7">
    <source>
        <dbReference type="Pfam" id="PF01035"/>
    </source>
</evidence>
<dbReference type="Gene3D" id="1.10.10.10">
    <property type="entry name" value="Winged helix-like DNA-binding domain superfamily/Winged helix DNA-binding domain"/>
    <property type="match status" value="1"/>
</dbReference>
<keyword evidence="2 8" id="KW-0489">Methyltransferase</keyword>
<gene>
    <name evidence="8" type="ORF">SAMN04488502_106252</name>
</gene>
<comment type="catalytic activity">
    <reaction evidence="1">
        <text>a 4-O-methyl-thymidine in DNA + L-cysteinyl-[protein] = a thymidine in DNA + S-methyl-L-cysteinyl-[protein]</text>
        <dbReference type="Rhea" id="RHEA:53428"/>
        <dbReference type="Rhea" id="RHEA-COMP:10131"/>
        <dbReference type="Rhea" id="RHEA-COMP:10132"/>
        <dbReference type="Rhea" id="RHEA-COMP:13555"/>
        <dbReference type="Rhea" id="RHEA-COMP:13556"/>
        <dbReference type="ChEBI" id="CHEBI:29950"/>
        <dbReference type="ChEBI" id="CHEBI:82612"/>
        <dbReference type="ChEBI" id="CHEBI:137386"/>
        <dbReference type="ChEBI" id="CHEBI:137387"/>
        <dbReference type="EC" id="2.1.1.63"/>
    </reaction>
</comment>
<keyword evidence="5" id="KW-0234">DNA repair</keyword>
<protein>
    <submittedName>
        <fullName evidence="8">Methylated-DNA-protein-cysteine methyltransferase related protein</fullName>
    </submittedName>
</protein>
<keyword evidence="9" id="KW-1185">Reference proteome</keyword>
<dbReference type="NCBIfam" id="TIGR00589">
    <property type="entry name" value="ogt"/>
    <property type="match status" value="1"/>
</dbReference>
<dbReference type="EMBL" id="FNHB01000006">
    <property type="protein sequence ID" value="SDM70085.1"/>
    <property type="molecule type" value="Genomic_DNA"/>
</dbReference>
<dbReference type="CDD" id="cd06445">
    <property type="entry name" value="ATase"/>
    <property type="match status" value="1"/>
</dbReference>
<sequence>MNFNDTVYAIVRQIPAGKVASYGQVAALAGSRRASRAVGYALHRNPYQYKVPCHRVVFKDGSLTAGFGLGGKALQRQLLEAEGVEFTDDGRVDMGRYRWQTAEIGIFIT</sequence>
<dbReference type="GO" id="GO:0032259">
    <property type="term" value="P:methylation"/>
    <property type="evidence" value="ECO:0007669"/>
    <property type="project" value="UniProtKB-KW"/>
</dbReference>
<dbReference type="STRING" id="146817.SAMN04488502_106252"/>
<dbReference type="InterPro" id="IPR036388">
    <property type="entry name" value="WH-like_DNA-bd_sf"/>
</dbReference>